<proteinExistence type="predicted"/>
<comment type="caution">
    <text evidence="2">The sequence shown here is derived from an EMBL/GenBank/DDBJ whole genome shotgun (WGS) entry which is preliminary data.</text>
</comment>
<dbReference type="EMBL" id="MJFZ01000470">
    <property type="protein sequence ID" value="RAW28736.1"/>
    <property type="molecule type" value="Genomic_DNA"/>
</dbReference>
<feature type="compositionally biased region" description="Basic and acidic residues" evidence="1">
    <location>
        <begin position="130"/>
        <end position="146"/>
    </location>
</feature>
<name>A0A329RYU1_9STRA</name>
<evidence type="ECO:0000313" key="2">
    <source>
        <dbReference type="EMBL" id="RAW28736.1"/>
    </source>
</evidence>
<feature type="region of interest" description="Disordered" evidence="1">
    <location>
        <begin position="18"/>
        <end position="71"/>
    </location>
</feature>
<feature type="non-terminal residue" evidence="2">
    <location>
        <position position="1"/>
    </location>
</feature>
<feature type="compositionally biased region" description="Basic and acidic residues" evidence="1">
    <location>
        <begin position="301"/>
        <end position="315"/>
    </location>
</feature>
<evidence type="ECO:0000256" key="1">
    <source>
        <dbReference type="SAM" id="MobiDB-lite"/>
    </source>
</evidence>
<keyword evidence="3" id="KW-1185">Reference proteome</keyword>
<feature type="compositionally biased region" description="Polar residues" evidence="1">
    <location>
        <begin position="269"/>
        <end position="278"/>
    </location>
</feature>
<dbReference type="VEuPathDB" id="FungiDB:PC110_g14876"/>
<evidence type="ECO:0000313" key="3">
    <source>
        <dbReference type="Proteomes" id="UP000251314"/>
    </source>
</evidence>
<feature type="compositionally biased region" description="Basic and acidic residues" evidence="1">
    <location>
        <begin position="188"/>
        <end position="199"/>
    </location>
</feature>
<organism evidence="2 3">
    <name type="scientific">Phytophthora cactorum</name>
    <dbReference type="NCBI Taxonomy" id="29920"/>
    <lineage>
        <taxon>Eukaryota</taxon>
        <taxon>Sar</taxon>
        <taxon>Stramenopiles</taxon>
        <taxon>Oomycota</taxon>
        <taxon>Peronosporomycetes</taxon>
        <taxon>Peronosporales</taxon>
        <taxon>Peronosporaceae</taxon>
        <taxon>Phytophthora</taxon>
    </lineage>
</organism>
<feature type="compositionally biased region" description="Basic and acidic residues" evidence="1">
    <location>
        <begin position="207"/>
        <end position="216"/>
    </location>
</feature>
<feature type="compositionally biased region" description="Basic and acidic residues" evidence="1">
    <location>
        <begin position="163"/>
        <end position="172"/>
    </location>
</feature>
<sequence>NSEVQVVYPRWRGLTTSATKCDGSHGTLHRAQDEAHRSSADSVDVDTKNDARAERRLRLRKDSSGDSEGYGGCSLAAGSGVDTTATNNAPSARLDQLVSAARQVNEDVACRDTGKTAQELGDDAGGNGEAVRRGAARDGGKVKDAEDPTVGAASEGNVADGDDGTRARESRYDAGYSNARGDPVIEDPATKDVASKKGADATVDADAEGKERKIAGGDDEPGDGVGGSNDYTAYSGTRADTGATHADTAVGDRDNINPDVDCAPVRQINVPSVQTSQGKGRAKREESKVVNRSTSSSCEDEEKRETCDEKDKGEESSDGELSTHLQFLEEKLPRERHSKTKPARETMIVAHVNVDNYVGQVPRKGYASWNSWEAAYEEYCCTPRVKYRVRTSKDVDEYNRKHNANATEAQLHKYFASYHCKHGVYQVRRGSGKRNASVNFTGCPARFDLELMDVASAGEPPRLRLVVHSEWGMHNHASPMAASTPGMKDLPSQGAVVDTIAALHGSNASSSKSLDT</sequence>
<dbReference type="AlphaFoldDB" id="A0A329RYU1"/>
<reference evidence="2 3" key="1">
    <citation type="submission" date="2018-01" db="EMBL/GenBank/DDBJ databases">
        <title>Draft genome of the strawberry crown rot pathogen Phytophthora cactorum.</title>
        <authorList>
            <person name="Armitage A.D."/>
            <person name="Lysoe E."/>
            <person name="Nellist C.F."/>
            <person name="Harrison R.J."/>
            <person name="Brurberg M.B."/>
        </authorList>
    </citation>
    <scope>NUCLEOTIDE SEQUENCE [LARGE SCALE GENOMIC DNA]</scope>
    <source>
        <strain evidence="2 3">10300</strain>
    </source>
</reference>
<dbReference type="OrthoDB" id="129252at2759"/>
<feature type="region of interest" description="Disordered" evidence="1">
    <location>
        <begin position="117"/>
        <end position="328"/>
    </location>
</feature>
<accession>A0A329RYU1</accession>
<protein>
    <submittedName>
        <fullName evidence="2">Uncharacterized protein</fullName>
    </submittedName>
</protein>
<dbReference type="Proteomes" id="UP000251314">
    <property type="component" value="Unassembled WGS sequence"/>
</dbReference>
<gene>
    <name evidence="2" type="ORF">PC110_g14876</name>
</gene>
<feature type="compositionally biased region" description="Basic and acidic residues" evidence="1">
    <location>
        <begin position="30"/>
        <end position="64"/>
    </location>
</feature>